<dbReference type="GO" id="GO:0003676">
    <property type="term" value="F:nucleic acid binding"/>
    <property type="evidence" value="ECO:0007669"/>
    <property type="project" value="InterPro"/>
</dbReference>
<protein>
    <submittedName>
        <fullName evidence="1">Uncharacterized protein</fullName>
    </submittedName>
</protein>
<gene>
    <name evidence="1" type="ORF">JRQ81_017880</name>
</gene>
<dbReference type="InterPro" id="IPR036397">
    <property type="entry name" value="RNaseH_sf"/>
</dbReference>
<dbReference type="Gene3D" id="3.30.420.10">
    <property type="entry name" value="Ribonuclease H-like superfamily/Ribonuclease H"/>
    <property type="match status" value="1"/>
</dbReference>
<reference evidence="1" key="1">
    <citation type="journal article" date="2023" name="DNA Res.">
        <title>Chromosome-level genome assembly of Phrynocephalus forsythii using third-generation DNA sequencing and Hi-C analysis.</title>
        <authorList>
            <person name="Qi Y."/>
            <person name="Zhao W."/>
            <person name="Zhao Y."/>
            <person name="Niu C."/>
            <person name="Cao S."/>
            <person name="Zhang Y."/>
        </authorList>
    </citation>
    <scope>NUCLEOTIDE SEQUENCE</scope>
    <source>
        <tissue evidence="1">Muscle</tissue>
    </source>
</reference>
<name>A0A9Q0XTN1_9SAUR</name>
<accession>A0A9Q0XTN1</accession>
<proteinExistence type="predicted"/>
<dbReference type="AlphaFoldDB" id="A0A9Q0XTN1"/>
<feature type="non-terminal residue" evidence="1">
    <location>
        <position position="1"/>
    </location>
</feature>
<dbReference type="Proteomes" id="UP001142489">
    <property type="component" value="Unassembled WGS sequence"/>
</dbReference>
<dbReference type="EMBL" id="JAPFRF010000008">
    <property type="protein sequence ID" value="KAJ7324860.1"/>
    <property type="molecule type" value="Genomic_DNA"/>
</dbReference>
<keyword evidence="2" id="KW-1185">Reference proteome</keyword>
<feature type="non-terminal residue" evidence="1">
    <location>
        <position position="71"/>
    </location>
</feature>
<sequence length="71" mass="8212">KHGGGNVMVWSYLCATGTAEVQIFERTMNANIYYDILKQSTIPSFRRLDYRAVFQHNTKMTTALLKNLRVK</sequence>
<organism evidence="1 2">
    <name type="scientific">Phrynocephalus forsythii</name>
    <dbReference type="NCBI Taxonomy" id="171643"/>
    <lineage>
        <taxon>Eukaryota</taxon>
        <taxon>Metazoa</taxon>
        <taxon>Chordata</taxon>
        <taxon>Craniata</taxon>
        <taxon>Vertebrata</taxon>
        <taxon>Euteleostomi</taxon>
        <taxon>Lepidosauria</taxon>
        <taxon>Squamata</taxon>
        <taxon>Bifurcata</taxon>
        <taxon>Unidentata</taxon>
        <taxon>Episquamata</taxon>
        <taxon>Toxicofera</taxon>
        <taxon>Iguania</taxon>
        <taxon>Acrodonta</taxon>
        <taxon>Agamidae</taxon>
        <taxon>Agaminae</taxon>
        <taxon>Phrynocephalus</taxon>
    </lineage>
</organism>
<dbReference type="OrthoDB" id="3263820at2759"/>
<evidence type="ECO:0000313" key="2">
    <source>
        <dbReference type="Proteomes" id="UP001142489"/>
    </source>
</evidence>
<comment type="caution">
    <text evidence="1">The sequence shown here is derived from an EMBL/GenBank/DDBJ whole genome shotgun (WGS) entry which is preliminary data.</text>
</comment>
<evidence type="ECO:0000313" key="1">
    <source>
        <dbReference type="EMBL" id="KAJ7324860.1"/>
    </source>
</evidence>